<dbReference type="Proteomes" id="UP000197097">
    <property type="component" value="Unassembled WGS sequence"/>
</dbReference>
<keyword evidence="2" id="KW-1185">Reference proteome</keyword>
<reference evidence="1 2" key="1">
    <citation type="journal article" date="2002" name="Int. J. Syst. Evol. Microbiol.">
        <title>Sphingopyxis witflariensis sp. nov., isolated from activated sludge.</title>
        <authorList>
            <person name="Kampfer P."/>
            <person name="Witzenberger R."/>
            <person name="Denner E.B."/>
            <person name="Busse H.J."/>
            <person name="Neef A."/>
        </authorList>
    </citation>
    <scope>NUCLEOTIDE SEQUENCE [LARGE SCALE GENOMIC DNA]</scope>
    <source>
        <strain evidence="1 2">DSM 14551</strain>
    </source>
</reference>
<organism evidence="1 2">
    <name type="scientific">Sphingopyxis witflariensis</name>
    <dbReference type="NCBI Taxonomy" id="173675"/>
    <lineage>
        <taxon>Bacteria</taxon>
        <taxon>Pseudomonadati</taxon>
        <taxon>Pseudomonadota</taxon>
        <taxon>Alphaproteobacteria</taxon>
        <taxon>Sphingomonadales</taxon>
        <taxon>Sphingomonadaceae</taxon>
        <taxon>Sphingopyxis</taxon>
    </lineage>
</organism>
<dbReference type="RefSeq" id="WP_088470676.1">
    <property type="nucleotide sequence ID" value="NZ_NISJ01000001.1"/>
</dbReference>
<name>A0A246K4D1_9SPHN</name>
<comment type="caution">
    <text evidence="1">The sequence shown here is derived from an EMBL/GenBank/DDBJ whole genome shotgun (WGS) entry which is preliminary data.</text>
</comment>
<dbReference type="AlphaFoldDB" id="A0A246K4D1"/>
<evidence type="ECO:0008006" key="3">
    <source>
        <dbReference type="Google" id="ProtNLM"/>
    </source>
</evidence>
<protein>
    <recommendedName>
        <fullName evidence="3">DNA-binding protein</fullName>
    </recommendedName>
</protein>
<dbReference type="OrthoDB" id="7068969at2"/>
<gene>
    <name evidence="1" type="ORF">CDQ91_00005</name>
</gene>
<sequence length="72" mass="8022">MDDLRRTISERGIWISADHYVREADAATLIGHAPKTLANWRSGDGRLPSIKRAGRPIYALATLAEYLEKASK</sequence>
<dbReference type="EMBL" id="NISJ01000001">
    <property type="protein sequence ID" value="OWR00871.1"/>
    <property type="molecule type" value="Genomic_DNA"/>
</dbReference>
<evidence type="ECO:0000313" key="2">
    <source>
        <dbReference type="Proteomes" id="UP000197097"/>
    </source>
</evidence>
<accession>A0A246K4D1</accession>
<evidence type="ECO:0000313" key="1">
    <source>
        <dbReference type="EMBL" id="OWR00871.1"/>
    </source>
</evidence>
<proteinExistence type="predicted"/>